<dbReference type="InterPro" id="IPR016162">
    <property type="entry name" value="Ald_DH_N"/>
</dbReference>
<dbReference type="HAMAP" id="MF_00412">
    <property type="entry name" value="ProA"/>
    <property type="match status" value="1"/>
</dbReference>
<evidence type="ECO:0000256" key="2">
    <source>
        <dbReference type="ARBA" id="ARBA00022605"/>
    </source>
</evidence>
<dbReference type="PANTHER" id="PTHR11063:SF8">
    <property type="entry name" value="DELTA-1-PYRROLINE-5-CARBOXYLATE SYNTHASE"/>
    <property type="match status" value="1"/>
</dbReference>
<comment type="pathway">
    <text evidence="1 7">Amino-acid biosynthesis; L-proline biosynthesis; L-glutamate 5-semialdehyde from L-glutamate: step 2/2.</text>
</comment>
<comment type="function">
    <text evidence="7">Catalyzes the NADPH-dependent reduction of L-glutamate 5-phosphate into L-glutamate 5-semialdehyde and phosphate. The product spontaneously undergoes cyclization to form 1-pyrroline-5-carboxylate.</text>
</comment>
<keyword evidence="4 7" id="KW-0521">NADP</keyword>
<evidence type="ECO:0000313" key="10">
    <source>
        <dbReference type="Proteomes" id="UP000815698"/>
    </source>
</evidence>
<keyword evidence="10" id="KW-1185">Reference proteome</keyword>
<dbReference type="Gene3D" id="3.40.309.10">
    <property type="entry name" value="Aldehyde Dehydrogenase, Chain A, domain 2"/>
    <property type="match status" value="1"/>
</dbReference>
<reference evidence="9 10" key="1">
    <citation type="journal article" date="2016" name="Int. J. Syst. Evol. Microbiol.">
        <title>Dermabacter jinjuensis sp. nov., a novel species of the genus Dermabacter isolated from a clinical specimen.</title>
        <authorList>
            <person name="Park Y.K."/>
            <person name="Lee K.M."/>
            <person name="Lee W.K."/>
            <person name="Cho M.J."/>
            <person name="Lee H.S."/>
            <person name="Cho Y.G."/>
            <person name="Lee Y.C."/>
            <person name="Lee W.K."/>
            <person name="Seong W.K."/>
            <person name="Hwang K.J."/>
        </authorList>
    </citation>
    <scope>NUCLEOTIDE SEQUENCE [LARGE SCALE GENOMIC DNA]</scope>
    <source>
        <strain evidence="9 10">32T</strain>
    </source>
</reference>
<dbReference type="InterPro" id="IPR020593">
    <property type="entry name" value="G-glutamylP_reductase_CS"/>
</dbReference>
<dbReference type="InterPro" id="IPR016161">
    <property type="entry name" value="Ald_DH/histidinol_DH"/>
</dbReference>
<evidence type="ECO:0000256" key="5">
    <source>
        <dbReference type="ARBA" id="ARBA00023002"/>
    </source>
</evidence>
<keyword evidence="5 7" id="KW-0560">Oxidoreductase</keyword>
<evidence type="ECO:0000256" key="4">
    <source>
        <dbReference type="ARBA" id="ARBA00022857"/>
    </source>
</evidence>
<name>A0ABN5DQB4_9MICO</name>
<organism evidence="9 10">
    <name type="scientific">Dermabacter jinjuensis</name>
    <dbReference type="NCBI Taxonomy" id="1667168"/>
    <lineage>
        <taxon>Bacteria</taxon>
        <taxon>Bacillati</taxon>
        <taxon>Actinomycetota</taxon>
        <taxon>Actinomycetes</taxon>
        <taxon>Micrococcales</taxon>
        <taxon>Dermabacteraceae</taxon>
        <taxon>Dermabacter</taxon>
    </lineage>
</organism>
<evidence type="ECO:0000256" key="7">
    <source>
        <dbReference type="HAMAP-Rule" id="MF_00412"/>
    </source>
</evidence>
<evidence type="ECO:0000256" key="6">
    <source>
        <dbReference type="ARBA" id="ARBA00049024"/>
    </source>
</evidence>
<dbReference type="RefSeq" id="WP_096883548.1">
    <property type="nucleotide sequence ID" value="NZ_CP023482.1"/>
</dbReference>
<dbReference type="SUPFAM" id="SSF53720">
    <property type="entry name" value="ALDH-like"/>
    <property type="match status" value="1"/>
</dbReference>
<comment type="subcellular location">
    <subcellularLocation>
        <location evidence="7">Cytoplasm</location>
    </subcellularLocation>
</comment>
<dbReference type="InterPro" id="IPR000965">
    <property type="entry name" value="GPR_dom"/>
</dbReference>
<keyword evidence="2 7" id="KW-0028">Amino-acid biosynthesis</keyword>
<dbReference type="PROSITE" id="PS01223">
    <property type="entry name" value="PROA"/>
    <property type="match status" value="1"/>
</dbReference>
<protein>
    <recommendedName>
        <fullName evidence="7">Gamma-glutamyl phosphate reductase</fullName>
        <shortName evidence="7">GPR</shortName>
        <ecNumber evidence="7">1.2.1.41</ecNumber>
    </recommendedName>
    <alternativeName>
        <fullName evidence="7">Glutamate-5-semialdehyde dehydrogenase</fullName>
    </alternativeName>
    <alternativeName>
        <fullName evidence="7">Glutamyl-gamma-semialdehyde dehydrogenase</fullName>
        <shortName evidence="7">GSA dehydrogenase</shortName>
    </alternativeName>
</protein>
<evidence type="ECO:0000256" key="3">
    <source>
        <dbReference type="ARBA" id="ARBA00022650"/>
    </source>
</evidence>
<dbReference type="Pfam" id="PF00171">
    <property type="entry name" value="Aldedh"/>
    <property type="match status" value="1"/>
</dbReference>
<dbReference type="InterPro" id="IPR016163">
    <property type="entry name" value="Ald_DH_C"/>
</dbReference>
<accession>A0ABN5DQB4</accession>
<dbReference type="PIRSF" id="PIRSF000151">
    <property type="entry name" value="GPR"/>
    <property type="match status" value="1"/>
</dbReference>
<keyword evidence="7" id="KW-0963">Cytoplasm</keyword>
<evidence type="ECO:0000259" key="8">
    <source>
        <dbReference type="Pfam" id="PF00171"/>
    </source>
</evidence>
<evidence type="ECO:0000313" key="9">
    <source>
        <dbReference type="EMBL" id="ATH97576.1"/>
    </source>
</evidence>
<dbReference type="InterPro" id="IPR012134">
    <property type="entry name" value="Glu-5-SA_DH"/>
</dbReference>
<dbReference type="CDD" id="cd07079">
    <property type="entry name" value="ALDH_F18-19_ProA-GPR"/>
    <property type="match status" value="1"/>
</dbReference>
<dbReference type="NCBIfam" id="TIGR00407">
    <property type="entry name" value="proA"/>
    <property type="match status" value="1"/>
</dbReference>
<feature type="domain" description="Aldehyde dehydrogenase" evidence="8">
    <location>
        <begin position="8"/>
        <end position="287"/>
    </location>
</feature>
<keyword evidence="3 7" id="KW-0641">Proline biosynthesis</keyword>
<sequence>MNEQLTVTERVHDIAARAKRAQRTIARENRARKDSLLRAIAAKLDADCARILEANAEDLARADESGIDPGLRDRLALNPSRVQAIAAQVRATTALADPVGEVVRGGVLENGLSLTEVRVPLGVIGMIYEARPNVTVDAAALALKSGNAVILRGGSAASSTNRALVESIRTALTGEGFPAELVASLDDLGREGVSALMRARGLVDVLIPRGGAGLISRVVEESLVPTIETGTGNTHIFVDESADLDRAIDIVVNAKTQRVGVCNALENLLVHERIAQDFLPRLAEALAPKNVVLHADARSYAVLHGGPGRVVEAREEDFLTEYLSLDLATKVVADVHEAVEHIRTHTSGHTESILTSSIESERAFIAGLDSAVIMVNASTRFSDGGEFGFGAEIGISTQKLHARGPMALRELTSTTWIVRGEGHVRG</sequence>
<evidence type="ECO:0000256" key="1">
    <source>
        <dbReference type="ARBA" id="ARBA00004985"/>
    </source>
</evidence>
<comment type="similarity">
    <text evidence="7">Belongs to the gamma-glutamyl phosphate reductase family.</text>
</comment>
<dbReference type="PANTHER" id="PTHR11063">
    <property type="entry name" value="GLUTAMATE SEMIALDEHYDE DEHYDROGENASE"/>
    <property type="match status" value="1"/>
</dbReference>
<dbReference type="InterPro" id="IPR015590">
    <property type="entry name" value="Aldehyde_DH_dom"/>
</dbReference>
<dbReference type="EMBL" id="CP023482">
    <property type="protein sequence ID" value="ATH97576.1"/>
    <property type="molecule type" value="Genomic_DNA"/>
</dbReference>
<comment type="catalytic activity">
    <reaction evidence="6 7">
        <text>L-glutamate 5-semialdehyde + phosphate + NADP(+) = L-glutamyl 5-phosphate + NADPH + H(+)</text>
        <dbReference type="Rhea" id="RHEA:19541"/>
        <dbReference type="ChEBI" id="CHEBI:15378"/>
        <dbReference type="ChEBI" id="CHEBI:43474"/>
        <dbReference type="ChEBI" id="CHEBI:57783"/>
        <dbReference type="ChEBI" id="CHEBI:58066"/>
        <dbReference type="ChEBI" id="CHEBI:58274"/>
        <dbReference type="ChEBI" id="CHEBI:58349"/>
        <dbReference type="EC" id="1.2.1.41"/>
    </reaction>
</comment>
<dbReference type="Proteomes" id="UP000815698">
    <property type="component" value="Chromosome"/>
</dbReference>
<proteinExistence type="inferred from homology"/>
<dbReference type="NCBIfam" id="NF001221">
    <property type="entry name" value="PRK00197.1"/>
    <property type="match status" value="1"/>
</dbReference>
<gene>
    <name evidence="7" type="primary">proA</name>
    <name evidence="9" type="ORF">COP05_04710</name>
</gene>
<dbReference type="EC" id="1.2.1.41" evidence="7"/>
<dbReference type="Gene3D" id="3.40.605.10">
    <property type="entry name" value="Aldehyde Dehydrogenase, Chain A, domain 1"/>
    <property type="match status" value="1"/>
</dbReference>